<sequence length="232" mass="24849">MSLLRRTLLLAILVHLTLTHPLDGRAIQPVDPLPTPERQIQNLAGPPDSQIFPCTATLNTRRCQPASTYAYAATKTIKQEVDCEGCLAVEVRTLPGRNCPTPTAGQQVVDETVTEWEAVCSPTPTLPLVQAGDDPYPGYEPYPGEDLGVREDLRPRQQDPAPTCLTTLILPEEGTGVTVTVFNEFVTVTSSVPCGGCSLTVSTRVGGVGPLIRPGITATEETGTATVYECYD</sequence>
<organism evidence="2 3">
    <name type="scientific">Cephalotrichum gorgonifer</name>
    <dbReference type="NCBI Taxonomy" id="2041049"/>
    <lineage>
        <taxon>Eukaryota</taxon>
        <taxon>Fungi</taxon>
        <taxon>Dikarya</taxon>
        <taxon>Ascomycota</taxon>
        <taxon>Pezizomycotina</taxon>
        <taxon>Sordariomycetes</taxon>
        <taxon>Hypocreomycetidae</taxon>
        <taxon>Microascales</taxon>
        <taxon>Microascaceae</taxon>
        <taxon>Cephalotrichum</taxon>
    </lineage>
</organism>
<accession>A0AAE8MXK3</accession>
<dbReference type="Proteomes" id="UP001187682">
    <property type="component" value="Unassembled WGS sequence"/>
</dbReference>
<dbReference type="AlphaFoldDB" id="A0AAE8MXK3"/>
<dbReference type="EMBL" id="ONZQ02000005">
    <property type="protein sequence ID" value="SPO01478.1"/>
    <property type="molecule type" value="Genomic_DNA"/>
</dbReference>
<evidence type="ECO:0000256" key="1">
    <source>
        <dbReference type="SAM" id="SignalP"/>
    </source>
</evidence>
<proteinExistence type="predicted"/>
<feature type="chain" id="PRO_5042252266" evidence="1">
    <location>
        <begin position="20"/>
        <end position="232"/>
    </location>
</feature>
<protein>
    <submittedName>
        <fullName evidence="2">Uncharacterized protein</fullName>
    </submittedName>
</protein>
<evidence type="ECO:0000313" key="2">
    <source>
        <dbReference type="EMBL" id="SPO01478.1"/>
    </source>
</evidence>
<gene>
    <name evidence="2" type="ORF">DNG_04151</name>
</gene>
<evidence type="ECO:0000313" key="3">
    <source>
        <dbReference type="Proteomes" id="UP001187682"/>
    </source>
</evidence>
<feature type="signal peptide" evidence="1">
    <location>
        <begin position="1"/>
        <end position="19"/>
    </location>
</feature>
<keyword evidence="1" id="KW-0732">Signal</keyword>
<keyword evidence="3" id="KW-1185">Reference proteome</keyword>
<reference evidence="2" key="1">
    <citation type="submission" date="2018-03" db="EMBL/GenBank/DDBJ databases">
        <authorList>
            <person name="Guldener U."/>
        </authorList>
    </citation>
    <scope>NUCLEOTIDE SEQUENCE</scope>
</reference>
<name>A0AAE8MXK3_9PEZI</name>
<comment type="caution">
    <text evidence="2">The sequence shown here is derived from an EMBL/GenBank/DDBJ whole genome shotgun (WGS) entry which is preliminary data.</text>
</comment>